<keyword evidence="9" id="KW-0472">Membrane</keyword>
<evidence type="ECO:0000259" key="10">
    <source>
        <dbReference type="Pfam" id="PF02953"/>
    </source>
</evidence>
<keyword evidence="9" id="KW-0143">Chaperone</keyword>
<feature type="domain" description="Tim10-like" evidence="10">
    <location>
        <begin position="26"/>
        <end position="83"/>
    </location>
</feature>
<evidence type="ECO:0000256" key="2">
    <source>
        <dbReference type="ARBA" id="ARBA00022448"/>
    </source>
</evidence>
<name>A0A2U1M1S9_ARTAN</name>
<keyword evidence="4" id="KW-0862">Zinc</keyword>
<evidence type="ECO:0000256" key="6">
    <source>
        <dbReference type="ARBA" id="ARBA00023010"/>
    </source>
</evidence>
<keyword evidence="8 9" id="KW-1015">Disulfide bond</keyword>
<keyword evidence="3" id="KW-0479">Metal-binding</keyword>
<dbReference type="InterPro" id="IPR004217">
    <property type="entry name" value="Tim10-like"/>
</dbReference>
<evidence type="ECO:0000313" key="12">
    <source>
        <dbReference type="Proteomes" id="UP000245207"/>
    </source>
</evidence>
<dbReference type="GO" id="GO:0045039">
    <property type="term" value="P:protein insertion into mitochondrial inner membrane"/>
    <property type="evidence" value="ECO:0007669"/>
    <property type="project" value="TreeGrafter"/>
</dbReference>
<dbReference type="SUPFAM" id="SSF144122">
    <property type="entry name" value="Tim10-like"/>
    <property type="match status" value="1"/>
</dbReference>
<evidence type="ECO:0000256" key="8">
    <source>
        <dbReference type="ARBA" id="ARBA00023157"/>
    </source>
</evidence>
<reference evidence="11 12" key="1">
    <citation type="journal article" date="2018" name="Mol. Plant">
        <title>The genome of Artemisia annua provides insight into the evolution of Asteraceae family and artemisinin biosynthesis.</title>
        <authorList>
            <person name="Shen Q."/>
            <person name="Zhang L."/>
            <person name="Liao Z."/>
            <person name="Wang S."/>
            <person name="Yan T."/>
            <person name="Shi P."/>
            <person name="Liu M."/>
            <person name="Fu X."/>
            <person name="Pan Q."/>
            <person name="Wang Y."/>
            <person name="Lv Z."/>
            <person name="Lu X."/>
            <person name="Zhang F."/>
            <person name="Jiang W."/>
            <person name="Ma Y."/>
            <person name="Chen M."/>
            <person name="Hao X."/>
            <person name="Li L."/>
            <person name="Tang Y."/>
            <person name="Lv G."/>
            <person name="Zhou Y."/>
            <person name="Sun X."/>
            <person name="Brodelius P.E."/>
            <person name="Rose J.K.C."/>
            <person name="Tang K."/>
        </authorList>
    </citation>
    <scope>NUCLEOTIDE SEQUENCE [LARGE SCALE GENOMIC DNA]</scope>
    <source>
        <strain evidence="12">cv. Huhao1</strain>
        <tissue evidence="11">Leaf</tissue>
    </source>
</reference>
<dbReference type="InterPro" id="IPR035427">
    <property type="entry name" value="Tim10-like_dom_sf"/>
</dbReference>
<evidence type="ECO:0000256" key="3">
    <source>
        <dbReference type="ARBA" id="ARBA00022723"/>
    </source>
</evidence>
<comment type="function">
    <text evidence="9">Mitochondrial intermembrane chaperone that participates in the import and insertion of some multi-pass transmembrane proteins into the mitochondrial inner membrane. Also required for the transfer of beta-barrel precursors from the TOM complex to the sorting and assembly machinery (SAM complex) of the outer membrane. Acts as a chaperone-like protein that protects the hydrophobic precursors from aggregation and guide them through the mitochondrial intermembrane space.</text>
</comment>
<dbReference type="GO" id="GO:0005743">
    <property type="term" value="C:mitochondrial inner membrane"/>
    <property type="evidence" value="ECO:0007669"/>
    <property type="project" value="UniProtKB-SubCell"/>
</dbReference>
<keyword evidence="7 9" id="KW-0496">Mitochondrion</keyword>
<protein>
    <recommendedName>
        <fullName evidence="9">Mitochondrial import inner membrane translocase subunit</fullName>
    </recommendedName>
</protein>
<keyword evidence="9" id="KW-0999">Mitochondrion inner membrane</keyword>
<dbReference type="PANTHER" id="PTHR11038:SF16">
    <property type="entry name" value="MITOCHONDRIAL IMPORT INNER MEMBRANE TRANSLOCASE SUBUNIT TIM10"/>
    <property type="match status" value="1"/>
</dbReference>
<keyword evidence="2 9" id="KW-0813">Transport</keyword>
<dbReference type="STRING" id="35608.A0A2U1M1S9"/>
<dbReference type="AlphaFoldDB" id="A0A2U1M1S9"/>
<accession>A0A2U1M1S9</accession>
<dbReference type="Pfam" id="PF02953">
    <property type="entry name" value="zf-Tim10_DDP"/>
    <property type="match status" value="1"/>
</dbReference>
<dbReference type="FunFam" id="1.10.287.810:FF:000007">
    <property type="entry name" value="Mitochondrial import inner membrane translocase"/>
    <property type="match status" value="1"/>
</dbReference>
<sequence length="90" mass="10225">MAANNNNTANTTPNVVDKEQIFGIALNEMEYRVEMFNKMTSTCFDKCIEKRYKEGELNLGETSCIDRCTSKYYQITNLVGQLLATSKPPM</sequence>
<evidence type="ECO:0000256" key="5">
    <source>
        <dbReference type="ARBA" id="ARBA00022927"/>
    </source>
</evidence>
<evidence type="ECO:0000256" key="1">
    <source>
        <dbReference type="ARBA" id="ARBA00006720"/>
    </source>
</evidence>
<dbReference type="GO" id="GO:0015031">
    <property type="term" value="P:protein transport"/>
    <property type="evidence" value="ECO:0007669"/>
    <property type="project" value="UniProtKB-KW"/>
</dbReference>
<dbReference type="GO" id="GO:0046872">
    <property type="term" value="F:metal ion binding"/>
    <property type="evidence" value="ECO:0007669"/>
    <property type="project" value="UniProtKB-KW"/>
</dbReference>
<comment type="caution">
    <text evidence="11">The sequence shown here is derived from an EMBL/GenBank/DDBJ whole genome shotgun (WGS) entry which is preliminary data.</text>
</comment>
<evidence type="ECO:0000256" key="4">
    <source>
        <dbReference type="ARBA" id="ARBA00022833"/>
    </source>
</evidence>
<comment type="similarity">
    <text evidence="1 9">Belongs to the small Tim family.</text>
</comment>
<evidence type="ECO:0000313" key="11">
    <source>
        <dbReference type="EMBL" id="PWA55203.1"/>
    </source>
</evidence>
<proteinExistence type="inferred from homology"/>
<dbReference type="OrthoDB" id="274922at2759"/>
<keyword evidence="5 9" id="KW-0653">Protein transport</keyword>
<dbReference type="Proteomes" id="UP000245207">
    <property type="component" value="Unassembled WGS sequence"/>
</dbReference>
<dbReference type="PANTHER" id="PTHR11038">
    <property type="entry name" value="MITOCHONDRIAL IMPORT INNER MEMBRANE TRANSLOCASE SUBUNIT TIM10"/>
    <property type="match status" value="1"/>
</dbReference>
<gene>
    <name evidence="11" type="ORF">CTI12_AA310140</name>
</gene>
<organism evidence="11 12">
    <name type="scientific">Artemisia annua</name>
    <name type="common">Sweet wormwood</name>
    <dbReference type="NCBI Taxonomy" id="35608"/>
    <lineage>
        <taxon>Eukaryota</taxon>
        <taxon>Viridiplantae</taxon>
        <taxon>Streptophyta</taxon>
        <taxon>Embryophyta</taxon>
        <taxon>Tracheophyta</taxon>
        <taxon>Spermatophyta</taxon>
        <taxon>Magnoliopsida</taxon>
        <taxon>eudicotyledons</taxon>
        <taxon>Gunneridae</taxon>
        <taxon>Pentapetalae</taxon>
        <taxon>asterids</taxon>
        <taxon>campanulids</taxon>
        <taxon>Asterales</taxon>
        <taxon>Asteraceae</taxon>
        <taxon>Asteroideae</taxon>
        <taxon>Anthemideae</taxon>
        <taxon>Artemisiinae</taxon>
        <taxon>Artemisia</taxon>
    </lineage>
</organism>
<evidence type="ECO:0000256" key="9">
    <source>
        <dbReference type="RuleBase" id="RU367043"/>
    </source>
</evidence>
<comment type="domain">
    <text evidence="9">The twin CX3C motif contains 4 conserved Cys residues that form 2 disulfide bonds in the mitochondrial intermembrane space.</text>
</comment>
<comment type="subunit">
    <text evidence="9">Heterohexamer.</text>
</comment>
<dbReference type="Gene3D" id="1.10.287.810">
    <property type="entry name" value="Mitochondrial import inner membrane translocase subunit tim13 like domains"/>
    <property type="match status" value="1"/>
</dbReference>
<dbReference type="EMBL" id="PKPP01006826">
    <property type="protein sequence ID" value="PWA55203.1"/>
    <property type="molecule type" value="Genomic_DNA"/>
</dbReference>
<keyword evidence="12" id="KW-1185">Reference proteome</keyword>
<comment type="subcellular location">
    <subcellularLocation>
        <location evidence="9">Mitochondrion inner membrane</location>
        <topology evidence="9">Peripheral membrane protein</topology>
        <orientation evidence="9">Intermembrane side</orientation>
    </subcellularLocation>
</comment>
<keyword evidence="6 9" id="KW-0811">Translocation</keyword>
<evidence type="ECO:0000256" key="7">
    <source>
        <dbReference type="ARBA" id="ARBA00023128"/>
    </source>
</evidence>